<dbReference type="KEGG" id="lng:BSQ50_10405"/>
<feature type="transmembrane region" description="Helical" evidence="1">
    <location>
        <begin position="203"/>
        <end position="225"/>
    </location>
</feature>
<dbReference type="AlphaFoldDB" id="A0A3S6QXZ1"/>
<dbReference type="EMBL" id="CP018180">
    <property type="protein sequence ID" value="AUJ32913.1"/>
    <property type="molecule type" value="Genomic_DNA"/>
</dbReference>
<keyword evidence="1" id="KW-1133">Transmembrane helix</keyword>
<feature type="transmembrane region" description="Helical" evidence="1">
    <location>
        <begin position="12"/>
        <end position="35"/>
    </location>
</feature>
<gene>
    <name evidence="2" type="ORF">BSQ50_10405</name>
</gene>
<feature type="transmembrane region" description="Helical" evidence="1">
    <location>
        <begin position="94"/>
        <end position="120"/>
    </location>
</feature>
<keyword evidence="3" id="KW-1185">Reference proteome</keyword>
<evidence type="ECO:0000313" key="3">
    <source>
        <dbReference type="Proteomes" id="UP000324497"/>
    </source>
</evidence>
<feature type="transmembrane region" description="Helical" evidence="1">
    <location>
        <begin position="55"/>
        <end position="74"/>
    </location>
</feature>
<accession>A0A3S6QXZ1</accession>
<proteinExistence type="predicted"/>
<sequence length="235" mass="27192">MRYCKYFLKKQELGNCFGYLVALLIYTTLTTSLSLNTANDIKGIMQLITVSILQPSNTLNVILPLSSILFLINWKMPTIREVYSLNDSNKIVKFIMCSITFNVLLLLSGILLGGLLFFFYSKQNLFFDSRNLTVTLLLGSTFIMGFFSYYFVLAFTAFFLNKIYAFFLLTLLSFGDNYISIHYNVSLYFFHGIGQLTSIKIGPISWAFDIILYSFFLYITQQFFVDTIERRKIYA</sequence>
<reference evidence="2 3" key="1">
    <citation type="submission" date="2016-11" db="EMBL/GenBank/DDBJ databases">
        <title>Interaction between Lactobacillus species and yeast in water kefir.</title>
        <authorList>
            <person name="Behr J."/>
            <person name="Xu D."/>
            <person name="Vogel R.F."/>
        </authorList>
    </citation>
    <scope>NUCLEOTIDE SEQUENCE [LARGE SCALE GENOMIC DNA]</scope>
    <source>
        <strain evidence="2 3">TMW 1.1827</strain>
    </source>
</reference>
<evidence type="ECO:0000256" key="1">
    <source>
        <dbReference type="SAM" id="Phobius"/>
    </source>
</evidence>
<evidence type="ECO:0000313" key="2">
    <source>
        <dbReference type="EMBL" id="AUJ32913.1"/>
    </source>
</evidence>
<name>A0A3S6QXZ1_9LACO</name>
<keyword evidence="1" id="KW-0472">Membrane</keyword>
<feature type="transmembrane region" description="Helical" evidence="1">
    <location>
        <begin position="164"/>
        <end position="183"/>
    </location>
</feature>
<protein>
    <submittedName>
        <fullName evidence="2">Uncharacterized protein</fullName>
    </submittedName>
</protein>
<dbReference type="RefSeq" id="WP_148127153.1">
    <property type="nucleotide sequence ID" value="NZ_CP018180.1"/>
</dbReference>
<dbReference type="Proteomes" id="UP000324497">
    <property type="component" value="Chromosome"/>
</dbReference>
<feature type="transmembrane region" description="Helical" evidence="1">
    <location>
        <begin position="132"/>
        <end position="152"/>
    </location>
</feature>
<keyword evidence="1" id="KW-0812">Transmembrane</keyword>
<organism evidence="2 3">
    <name type="scientific">Liquorilactobacillus nagelii</name>
    <dbReference type="NCBI Taxonomy" id="82688"/>
    <lineage>
        <taxon>Bacteria</taxon>
        <taxon>Bacillati</taxon>
        <taxon>Bacillota</taxon>
        <taxon>Bacilli</taxon>
        <taxon>Lactobacillales</taxon>
        <taxon>Lactobacillaceae</taxon>
        <taxon>Liquorilactobacillus</taxon>
    </lineage>
</organism>